<keyword evidence="3" id="KW-1185">Reference proteome</keyword>
<organism evidence="2 3">
    <name type="scientific">Prunus dulcis</name>
    <name type="common">Almond</name>
    <name type="synonym">Amygdalus dulcis</name>
    <dbReference type="NCBI Taxonomy" id="3755"/>
    <lineage>
        <taxon>Eukaryota</taxon>
        <taxon>Viridiplantae</taxon>
        <taxon>Streptophyta</taxon>
        <taxon>Embryophyta</taxon>
        <taxon>Tracheophyta</taxon>
        <taxon>Spermatophyta</taxon>
        <taxon>Magnoliopsida</taxon>
        <taxon>eudicotyledons</taxon>
        <taxon>Gunneridae</taxon>
        <taxon>Pentapetalae</taxon>
        <taxon>rosids</taxon>
        <taxon>fabids</taxon>
        <taxon>Rosales</taxon>
        <taxon>Rosaceae</taxon>
        <taxon>Amygdaloideae</taxon>
        <taxon>Amygdaleae</taxon>
        <taxon>Prunus</taxon>
    </lineage>
</organism>
<evidence type="ECO:0000313" key="3">
    <source>
        <dbReference type="Proteomes" id="UP001054821"/>
    </source>
</evidence>
<reference evidence="2 3" key="1">
    <citation type="journal article" date="2022" name="G3 (Bethesda)">
        <title>Whole-genome sequence and methylome profiling of the almond [Prunus dulcis (Mill.) D.A. Webb] cultivar 'Nonpareil'.</title>
        <authorList>
            <person name="D'Amico-Willman K.M."/>
            <person name="Ouma W.Z."/>
            <person name="Meulia T."/>
            <person name="Sideli G.M."/>
            <person name="Gradziel T.M."/>
            <person name="Fresnedo-Ramirez J."/>
        </authorList>
    </citation>
    <scope>NUCLEOTIDE SEQUENCE [LARGE SCALE GENOMIC DNA]</scope>
    <source>
        <strain evidence="2">Clone GOH B32 T37-40</strain>
    </source>
</reference>
<dbReference type="CDD" id="cd06222">
    <property type="entry name" value="RNase_H_like"/>
    <property type="match status" value="1"/>
</dbReference>
<dbReference type="GO" id="GO:0003676">
    <property type="term" value="F:nucleic acid binding"/>
    <property type="evidence" value="ECO:0007669"/>
    <property type="project" value="InterPro"/>
</dbReference>
<dbReference type="InterPro" id="IPR002156">
    <property type="entry name" value="RNaseH_domain"/>
</dbReference>
<dbReference type="Proteomes" id="UP001054821">
    <property type="component" value="Chromosome 4"/>
</dbReference>
<evidence type="ECO:0000313" key="2">
    <source>
        <dbReference type="EMBL" id="KAI5332907.1"/>
    </source>
</evidence>
<dbReference type="GO" id="GO:0004523">
    <property type="term" value="F:RNA-DNA hybrid ribonuclease activity"/>
    <property type="evidence" value="ECO:0007669"/>
    <property type="project" value="InterPro"/>
</dbReference>
<comment type="caution">
    <text evidence="2">The sequence shown here is derived from an EMBL/GenBank/DDBJ whole genome shotgun (WGS) entry which is preliminary data.</text>
</comment>
<protein>
    <recommendedName>
        <fullName evidence="1">RNase H type-1 domain-containing protein</fullName>
    </recommendedName>
</protein>
<feature type="domain" description="RNase H type-1" evidence="1">
    <location>
        <begin position="11"/>
        <end position="53"/>
    </location>
</feature>
<proteinExistence type="predicted"/>
<dbReference type="InterPro" id="IPR044730">
    <property type="entry name" value="RNase_H-like_dom_plant"/>
</dbReference>
<dbReference type="AlphaFoldDB" id="A0AAD4VZ27"/>
<gene>
    <name evidence="2" type="ORF">L3X38_023036</name>
</gene>
<dbReference type="Pfam" id="PF13456">
    <property type="entry name" value="RVT_3"/>
    <property type="match status" value="1"/>
</dbReference>
<sequence length="95" mass="10318">MRGFAVNLGAGQVLEAELWGIYLELKIAWDIGCSAVVLESDSATAVHLLNKKCGRPSSSCWKFILLIGAYTVKRPSFKSAKSQLAYSSKAFFASN</sequence>
<name>A0AAD4VZ27_PRUDU</name>
<dbReference type="InterPro" id="IPR036397">
    <property type="entry name" value="RNaseH_sf"/>
</dbReference>
<accession>A0AAD4VZ27</accession>
<dbReference type="EMBL" id="JAJFAZ020000004">
    <property type="protein sequence ID" value="KAI5332907.1"/>
    <property type="molecule type" value="Genomic_DNA"/>
</dbReference>
<evidence type="ECO:0000259" key="1">
    <source>
        <dbReference type="Pfam" id="PF13456"/>
    </source>
</evidence>
<dbReference type="Gene3D" id="3.30.420.10">
    <property type="entry name" value="Ribonuclease H-like superfamily/Ribonuclease H"/>
    <property type="match status" value="1"/>
</dbReference>